<dbReference type="Proteomes" id="UP000700908">
    <property type="component" value="Unassembled WGS sequence"/>
</dbReference>
<dbReference type="EMBL" id="JAIMFO010000005">
    <property type="protein sequence ID" value="MBY4797283.1"/>
    <property type="molecule type" value="Genomic_DNA"/>
</dbReference>
<dbReference type="RefSeq" id="WP_222199051.1">
    <property type="nucleotide sequence ID" value="NZ_JAIMFO010000005.1"/>
</dbReference>
<feature type="signal peptide" evidence="1">
    <location>
        <begin position="1"/>
        <end position="27"/>
    </location>
</feature>
<evidence type="ECO:0000313" key="3">
    <source>
        <dbReference type="Proteomes" id="UP000700908"/>
    </source>
</evidence>
<gene>
    <name evidence="2" type="ORF">K6V98_02740</name>
</gene>
<dbReference type="PROSITE" id="PS51257">
    <property type="entry name" value="PROKAR_LIPOPROTEIN"/>
    <property type="match status" value="1"/>
</dbReference>
<reference evidence="2 3" key="1">
    <citation type="submission" date="2021-08" db="EMBL/GenBank/DDBJ databases">
        <title>Collinsella faecalis sp. nov. isolated from swine faeces.</title>
        <authorList>
            <person name="Oh B.S."/>
            <person name="Lee J.H."/>
        </authorList>
    </citation>
    <scope>NUCLEOTIDE SEQUENCE [LARGE SCALE GENOMIC DNA]</scope>
    <source>
        <strain evidence="2 3">AGMB00827</strain>
    </source>
</reference>
<protein>
    <submittedName>
        <fullName evidence="2">Uncharacterized protein</fullName>
    </submittedName>
</protein>
<keyword evidence="3" id="KW-1185">Reference proteome</keyword>
<keyword evidence="1" id="KW-0732">Signal</keyword>
<sequence length="145" mass="15660">MKARKLWGAVVSIMLSLCVLLTGCAKAPSAGSSTAAEGNGAKTKVVTFEKDEAKTTLTVPSTWRVEKSDSGNITITPDTFDGLIQLGLMVSPMTAFSSDEEVIEFWNSSDSTLDTNWETISKTKAHIFQTTMSLPEEKRPRGLLA</sequence>
<organism evidence="2 3">
    <name type="scientific">Collinsella ureilytica</name>
    <dbReference type="NCBI Taxonomy" id="2869515"/>
    <lineage>
        <taxon>Bacteria</taxon>
        <taxon>Bacillati</taxon>
        <taxon>Actinomycetota</taxon>
        <taxon>Coriobacteriia</taxon>
        <taxon>Coriobacteriales</taxon>
        <taxon>Coriobacteriaceae</taxon>
        <taxon>Collinsella</taxon>
    </lineage>
</organism>
<evidence type="ECO:0000256" key="1">
    <source>
        <dbReference type="SAM" id="SignalP"/>
    </source>
</evidence>
<name>A0ABS7MIT3_9ACTN</name>
<proteinExistence type="predicted"/>
<accession>A0ABS7MIT3</accession>
<feature type="chain" id="PRO_5045325038" evidence="1">
    <location>
        <begin position="28"/>
        <end position="145"/>
    </location>
</feature>
<comment type="caution">
    <text evidence="2">The sequence shown here is derived from an EMBL/GenBank/DDBJ whole genome shotgun (WGS) entry which is preliminary data.</text>
</comment>
<evidence type="ECO:0000313" key="2">
    <source>
        <dbReference type="EMBL" id="MBY4797283.1"/>
    </source>
</evidence>